<dbReference type="STRING" id="5762.D2W2G2"/>
<dbReference type="InterPro" id="IPR050302">
    <property type="entry name" value="Rab_GAP_TBC_domain"/>
</dbReference>
<sequence length="557" mass="63637">MADLEDLHHHQNGVIVGPTIGDVISNGDDDDNLDEIELNYQSSLTLDNKESVLHEAHSEPSSNVDEKEVEEHHHLNNNNNYQDEIVPPPSEQRAIFTSSSTSDIRSRSDSITSQSTHSSNSETSSSLSIGAIHQTNNLSSSSSSSVEPKRSSLRTPENGDITIDMIQQNIKLQKQLIEQSMKEKERKRKEKAKEQLIQSNLDYWHNTILPHIEKYGCIDKTMYKKWYKNGIPSPLRSKMWVASLGNELQITPGLYEILKDKTNQPSTMERQCSSIDLISVDLSRTFPALQFFQYPDGPYYQPFKTILECYSKFRPDIGYVQGMSYMVATLLLYMDEYDAFVCFCNLLHRSKCNSNPLAMSLVGTPAGSASSSATTSSASAASVVSSILFGPKKRTAEFTSNYHTLYTSNHFIPFFTMNTDYIDKNVKFVRILLREHHAQLYKHLVVDLGVEFAVIIIDWFLTLFSKSLPLDVVARIWDGYLVHGRLYMYSCTMGILIYYQKELLSADYERVMYFLTHLSTATNQFETLDVEEMFSIINTDCRLSERRINKYIRMMEK</sequence>
<dbReference type="Gene3D" id="1.10.8.270">
    <property type="entry name" value="putative rabgap domain of human tbc1 domain family member 14 like domains"/>
    <property type="match status" value="1"/>
</dbReference>
<accession>D2W2G2</accession>
<feature type="coiled-coil region" evidence="1">
    <location>
        <begin position="163"/>
        <end position="202"/>
    </location>
</feature>
<dbReference type="KEGG" id="ngr:NAEGRDRAFT_82135"/>
<dbReference type="InterPro" id="IPR000195">
    <property type="entry name" value="Rab-GAP-TBC_dom"/>
</dbReference>
<dbReference type="PANTHER" id="PTHR47219">
    <property type="entry name" value="RAB GTPASE-ACTIVATING PROTEIN 1-LIKE"/>
    <property type="match status" value="1"/>
</dbReference>
<protein>
    <submittedName>
        <fullName evidence="4">RabGTPase-activating protein</fullName>
    </submittedName>
</protein>
<dbReference type="EMBL" id="GG738926">
    <property type="protein sequence ID" value="EFC36705.1"/>
    <property type="molecule type" value="Genomic_DNA"/>
</dbReference>
<dbReference type="OrthoDB" id="294251at2759"/>
<dbReference type="GO" id="GO:0031267">
    <property type="term" value="F:small GTPase binding"/>
    <property type="evidence" value="ECO:0007669"/>
    <property type="project" value="TreeGrafter"/>
</dbReference>
<dbReference type="OMA" id="AFVCFCN"/>
<dbReference type="InParanoid" id="D2W2G2"/>
<feature type="region of interest" description="Disordered" evidence="2">
    <location>
        <begin position="52"/>
        <end position="72"/>
    </location>
</feature>
<dbReference type="Proteomes" id="UP000006671">
    <property type="component" value="Unassembled WGS sequence"/>
</dbReference>
<name>D2W2G2_NAEGR</name>
<evidence type="ECO:0000313" key="4">
    <source>
        <dbReference type="EMBL" id="EFC36705.1"/>
    </source>
</evidence>
<dbReference type="eggNOG" id="KOG2223">
    <property type="taxonomic scope" value="Eukaryota"/>
</dbReference>
<dbReference type="RefSeq" id="XP_002669449.1">
    <property type="nucleotide sequence ID" value="XM_002669403.1"/>
</dbReference>
<dbReference type="SMART" id="SM00164">
    <property type="entry name" value="TBC"/>
    <property type="match status" value="1"/>
</dbReference>
<evidence type="ECO:0000256" key="1">
    <source>
        <dbReference type="SAM" id="Coils"/>
    </source>
</evidence>
<dbReference type="AlphaFoldDB" id="D2W2G2"/>
<feature type="compositionally biased region" description="Low complexity" evidence="2">
    <location>
        <begin position="97"/>
        <end position="128"/>
    </location>
</feature>
<keyword evidence="1" id="KW-0175">Coiled coil</keyword>
<dbReference type="SUPFAM" id="SSF47923">
    <property type="entry name" value="Ypt/Rab-GAP domain of gyp1p"/>
    <property type="match status" value="2"/>
</dbReference>
<organism evidence="5">
    <name type="scientific">Naegleria gruberi</name>
    <name type="common">Amoeba</name>
    <dbReference type="NCBI Taxonomy" id="5762"/>
    <lineage>
        <taxon>Eukaryota</taxon>
        <taxon>Discoba</taxon>
        <taxon>Heterolobosea</taxon>
        <taxon>Tetramitia</taxon>
        <taxon>Eutetramitia</taxon>
        <taxon>Vahlkampfiidae</taxon>
        <taxon>Naegleria</taxon>
    </lineage>
</organism>
<dbReference type="Gene3D" id="1.10.472.80">
    <property type="entry name" value="Ypt/Rab-GAP domain of gyp1p, domain 3"/>
    <property type="match status" value="1"/>
</dbReference>
<dbReference type="Gene3D" id="1.10.10.750">
    <property type="entry name" value="Ypt/Rab-GAP domain of gyp1p, domain 1"/>
    <property type="match status" value="1"/>
</dbReference>
<dbReference type="FunCoup" id="D2W2G2">
    <property type="interactions" value="3"/>
</dbReference>
<dbReference type="PANTHER" id="PTHR47219:SF9">
    <property type="entry name" value="GTPASE ACTIVATING PROTEIN AND CENTROSOME-ASSOCIATED, ISOFORM B"/>
    <property type="match status" value="1"/>
</dbReference>
<dbReference type="Pfam" id="PF00566">
    <property type="entry name" value="RabGAP-TBC"/>
    <property type="match status" value="2"/>
</dbReference>
<keyword evidence="5" id="KW-1185">Reference proteome</keyword>
<gene>
    <name evidence="4" type="ORF">NAEGRDRAFT_82135</name>
</gene>
<feature type="domain" description="Rab-GAP TBC" evidence="3">
    <location>
        <begin position="230"/>
        <end position="484"/>
    </location>
</feature>
<evidence type="ECO:0000259" key="3">
    <source>
        <dbReference type="PROSITE" id="PS50086"/>
    </source>
</evidence>
<evidence type="ECO:0000313" key="5">
    <source>
        <dbReference type="Proteomes" id="UP000006671"/>
    </source>
</evidence>
<dbReference type="GeneID" id="8860944"/>
<evidence type="ECO:0000256" key="2">
    <source>
        <dbReference type="SAM" id="MobiDB-lite"/>
    </source>
</evidence>
<feature type="region of interest" description="Disordered" evidence="2">
    <location>
        <begin position="94"/>
        <end position="162"/>
    </location>
</feature>
<dbReference type="GO" id="GO:0005096">
    <property type="term" value="F:GTPase activator activity"/>
    <property type="evidence" value="ECO:0007669"/>
    <property type="project" value="TreeGrafter"/>
</dbReference>
<proteinExistence type="predicted"/>
<dbReference type="PROSITE" id="PS50086">
    <property type="entry name" value="TBC_RABGAP"/>
    <property type="match status" value="1"/>
</dbReference>
<reference evidence="4 5" key="1">
    <citation type="journal article" date="2010" name="Cell">
        <title>The genome of Naegleria gruberi illuminates early eukaryotic versatility.</title>
        <authorList>
            <person name="Fritz-Laylin L.K."/>
            <person name="Prochnik S.E."/>
            <person name="Ginger M.L."/>
            <person name="Dacks J.B."/>
            <person name="Carpenter M.L."/>
            <person name="Field M.C."/>
            <person name="Kuo A."/>
            <person name="Paredez A."/>
            <person name="Chapman J."/>
            <person name="Pham J."/>
            <person name="Shu S."/>
            <person name="Neupane R."/>
            <person name="Cipriano M."/>
            <person name="Mancuso J."/>
            <person name="Tu H."/>
            <person name="Salamov A."/>
            <person name="Lindquist E."/>
            <person name="Shapiro H."/>
            <person name="Lucas S."/>
            <person name="Grigoriev I.V."/>
            <person name="Cande W.Z."/>
            <person name="Fulton C."/>
            <person name="Rokhsar D.S."/>
            <person name="Dawson S.C."/>
        </authorList>
    </citation>
    <scope>NUCLEOTIDE SEQUENCE [LARGE SCALE GENOMIC DNA]</scope>
    <source>
        <strain evidence="4 5">NEG-M</strain>
    </source>
</reference>
<dbReference type="InterPro" id="IPR035969">
    <property type="entry name" value="Rab-GAP_TBC_sf"/>
</dbReference>
<dbReference type="VEuPathDB" id="AmoebaDB:NAEGRDRAFT_82135"/>